<dbReference type="Gene3D" id="1.10.287.950">
    <property type="entry name" value="Methyl-accepting chemotaxis protein"/>
    <property type="match status" value="1"/>
</dbReference>
<dbReference type="Pfam" id="PF17200">
    <property type="entry name" value="sCache_2"/>
    <property type="match status" value="1"/>
</dbReference>
<dbReference type="Gene3D" id="6.10.340.10">
    <property type="match status" value="1"/>
</dbReference>
<dbReference type="CDD" id="cd06225">
    <property type="entry name" value="HAMP"/>
    <property type="match status" value="1"/>
</dbReference>
<feature type="transmembrane region" description="Helical" evidence="9">
    <location>
        <begin position="195"/>
        <end position="213"/>
    </location>
</feature>
<dbReference type="SMART" id="SM00283">
    <property type="entry name" value="MA"/>
    <property type="match status" value="1"/>
</dbReference>
<keyword evidence="6 8" id="KW-0807">Transducer</keyword>
<keyword evidence="3 9" id="KW-0812">Transmembrane</keyword>
<dbReference type="InterPro" id="IPR003660">
    <property type="entry name" value="HAMP_dom"/>
</dbReference>
<dbReference type="PANTHER" id="PTHR32089">
    <property type="entry name" value="METHYL-ACCEPTING CHEMOTAXIS PROTEIN MCPB"/>
    <property type="match status" value="1"/>
</dbReference>
<dbReference type="Pfam" id="PF00672">
    <property type="entry name" value="HAMP"/>
    <property type="match status" value="1"/>
</dbReference>
<keyword evidence="4 9" id="KW-1133">Transmembrane helix</keyword>
<keyword evidence="5 9" id="KW-0472">Membrane</keyword>
<organism evidence="12 13">
    <name type="scientific">Stigmatella erecta</name>
    <dbReference type="NCBI Taxonomy" id="83460"/>
    <lineage>
        <taxon>Bacteria</taxon>
        <taxon>Pseudomonadati</taxon>
        <taxon>Myxococcota</taxon>
        <taxon>Myxococcia</taxon>
        <taxon>Myxococcales</taxon>
        <taxon>Cystobacterineae</taxon>
        <taxon>Archangiaceae</taxon>
        <taxon>Stigmatella</taxon>
    </lineage>
</organism>
<dbReference type="AlphaFoldDB" id="A0A1I0KE83"/>
<evidence type="ECO:0000256" key="2">
    <source>
        <dbReference type="ARBA" id="ARBA00022475"/>
    </source>
</evidence>
<dbReference type="GO" id="GO:0005886">
    <property type="term" value="C:plasma membrane"/>
    <property type="evidence" value="ECO:0007669"/>
    <property type="project" value="UniProtKB-SubCell"/>
</dbReference>
<accession>A0A1I0KE83</accession>
<keyword evidence="2" id="KW-1003">Cell membrane</keyword>
<dbReference type="PANTHER" id="PTHR32089:SF112">
    <property type="entry name" value="LYSOZYME-LIKE PROTEIN-RELATED"/>
    <property type="match status" value="1"/>
</dbReference>
<dbReference type="InterPro" id="IPR004089">
    <property type="entry name" value="MCPsignal_dom"/>
</dbReference>
<feature type="domain" description="HAMP" evidence="11">
    <location>
        <begin position="215"/>
        <end position="267"/>
    </location>
</feature>
<evidence type="ECO:0000259" key="11">
    <source>
        <dbReference type="PROSITE" id="PS50885"/>
    </source>
</evidence>
<dbReference type="PROSITE" id="PS50885">
    <property type="entry name" value="HAMP"/>
    <property type="match status" value="1"/>
</dbReference>
<dbReference type="SMART" id="SM01049">
    <property type="entry name" value="Cache_2"/>
    <property type="match status" value="1"/>
</dbReference>
<evidence type="ECO:0000256" key="1">
    <source>
        <dbReference type="ARBA" id="ARBA00004651"/>
    </source>
</evidence>
<evidence type="ECO:0000313" key="12">
    <source>
        <dbReference type="EMBL" id="SEU22499.1"/>
    </source>
</evidence>
<feature type="domain" description="Methyl-accepting transducer" evidence="10">
    <location>
        <begin position="272"/>
        <end position="522"/>
    </location>
</feature>
<comment type="subcellular location">
    <subcellularLocation>
        <location evidence="1">Cell membrane</location>
        <topology evidence="1">Multi-pass membrane protein</topology>
    </subcellularLocation>
</comment>
<evidence type="ECO:0000256" key="9">
    <source>
        <dbReference type="SAM" id="Phobius"/>
    </source>
</evidence>
<dbReference type="PROSITE" id="PS50111">
    <property type="entry name" value="CHEMOTAXIS_TRANSDUC_2"/>
    <property type="match status" value="1"/>
</dbReference>
<dbReference type="SMART" id="SM00304">
    <property type="entry name" value="HAMP"/>
    <property type="match status" value="1"/>
</dbReference>
<gene>
    <name evidence="12" type="ORF">SAMN05443639_110137</name>
</gene>
<dbReference type="EMBL" id="FOIJ01000010">
    <property type="protein sequence ID" value="SEU22499.1"/>
    <property type="molecule type" value="Genomic_DNA"/>
</dbReference>
<keyword evidence="13" id="KW-1185">Reference proteome</keyword>
<evidence type="ECO:0000259" key="10">
    <source>
        <dbReference type="PROSITE" id="PS50111"/>
    </source>
</evidence>
<evidence type="ECO:0000313" key="13">
    <source>
        <dbReference type="Proteomes" id="UP000199181"/>
    </source>
</evidence>
<proteinExistence type="inferred from homology"/>
<evidence type="ECO:0000256" key="4">
    <source>
        <dbReference type="ARBA" id="ARBA00022989"/>
    </source>
</evidence>
<sequence>MKWRPGRRSLLTKLYIAMGMVALPLLLLHPLYVLPAVRAQLHADRVRTLRSAVETAYGVLELYQAKVTAGELSREQAQAAAAQLLQELRYGQTEYFWVNDVSARLVMHPHLPAMLGQDLTAYRDARGKAVFVDIVQLVKTQGEGAIAYAATRPGSKAPIPKESYVKLFAPWGWVLGTGVYVEDIEKEMAVMEQRLMVTVGAVLLLVAGVGWVFSRRVVRPVRLLAEAAKRVAAGDLSVTVPLDKEDEVGQLGQAFNTMVTGLRDTVQGIAAVADSTVAHADRIRRSSEVLAMITRQRSEQMKLVAESVQEMSRGMSHGAQQALLTAQAAETNGRVAAEGNEAVERASRKIGELVQMVHRAAQMVARLQASSEVVGQMLQLIEDITTETNILAINTAIEAARAGESGKGFGVVAAEVRKLAERSRDVVSQIGHLLKQNQEETIAAAAQMRQGTLKVEEGVRLSTATGDALERIVSGAREIQSRVSTLASEGTRQSSSGQSLAQRIHSLSASAEDAVSGVEQIAQSVMDLRAQAQHLWTLAARFSPAEPHKPLAPTPPGT</sequence>
<reference evidence="13" key="1">
    <citation type="submission" date="2016-10" db="EMBL/GenBank/DDBJ databases">
        <authorList>
            <person name="Varghese N."/>
            <person name="Submissions S."/>
        </authorList>
    </citation>
    <scope>NUCLEOTIDE SEQUENCE [LARGE SCALE GENOMIC DNA]</scope>
    <source>
        <strain evidence="13">DSM 16858</strain>
    </source>
</reference>
<dbReference type="InterPro" id="IPR033480">
    <property type="entry name" value="sCache_2"/>
</dbReference>
<dbReference type="Gene3D" id="3.30.450.20">
    <property type="entry name" value="PAS domain"/>
    <property type="match status" value="1"/>
</dbReference>
<name>A0A1I0KE83_9BACT</name>
<dbReference type="Pfam" id="PF00015">
    <property type="entry name" value="MCPsignal"/>
    <property type="match status" value="1"/>
</dbReference>
<dbReference type="SUPFAM" id="SSF58104">
    <property type="entry name" value="Methyl-accepting chemotaxis protein (MCP) signaling domain"/>
    <property type="match status" value="1"/>
</dbReference>
<evidence type="ECO:0000256" key="8">
    <source>
        <dbReference type="PROSITE-ProRule" id="PRU00284"/>
    </source>
</evidence>
<evidence type="ECO:0000256" key="6">
    <source>
        <dbReference type="ARBA" id="ARBA00023224"/>
    </source>
</evidence>
<protein>
    <submittedName>
        <fullName evidence="12">Methyl-accepting chemotaxis sensory transducer with Cache sensor</fullName>
    </submittedName>
</protein>
<evidence type="ECO:0000256" key="7">
    <source>
        <dbReference type="ARBA" id="ARBA00029447"/>
    </source>
</evidence>
<evidence type="ECO:0000256" key="5">
    <source>
        <dbReference type="ARBA" id="ARBA00023136"/>
    </source>
</evidence>
<dbReference type="GO" id="GO:0007165">
    <property type="term" value="P:signal transduction"/>
    <property type="evidence" value="ECO:0007669"/>
    <property type="project" value="UniProtKB-KW"/>
</dbReference>
<comment type="similarity">
    <text evidence="7">Belongs to the methyl-accepting chemotaxis (MCP) protein family.</text>
</comment>
<evidence type="ECO:0000256" key="3">
    <source>
        <dbReference type="ARBA" id="ARBA00022692"/>
    </source>
</evidence>
<dbReference type="RefSeq" id="WP_093523039.1">
    <property type="nucleotide sequence ID" value="NZ_FOIJ01000010.1"/>
</dbReference>
<dbReference type="Proteomes" id="UP000199181">
    <property type="component" value="Unassembled WGS sequence"/>
</dbReference>